<evidence type="ECO:0000313" key="5">
    <source>
        <dbReference type="Proteomes" id="UP000679312"/>
    </source>
</evidence>
<feature type="domain" description="NAD-dependent epimerase/dehydratase" evidence="3">
    <location>
        <begin position="4"/>
        <end position="222"/>
    </location>
</feature>
<dbReference type="CDD" id="cd05232">
    <property type="entry name" value="UDP_G4E_4_SDR_e"/>
    <property type="match status" value="1"/>
</dbReference>
<dbReference type="RefSeq" id="WP_215803428.1">
    <property type="nucleotide sequence ID" value="NZ_CP053881.1"/>
</dbReference>
<dbReference type="Proteomes" id="UP000679312">
    <property type="component" value="Chromosome"/>
</dbReference>
<reference evidence="4 5" key="1">
    <citation type="journal article" date="2021" name="Front. Microbiol.">
        <title>Prevalence and Genetic Analysis of Chromosomal mcr-3/7 in Aeromonas From U.S. Animal-Derived Samples.</title>
        <authorList>
            <person name="Wang Y."/>
            <person name="Hou N."/>
            <person name="Rasooly R."/>
            <person name="Gu Y."/>
            <person name="He X."/>
        </authorList>
    </citation>
    <scope>NUCLEOTIDE SEQUENCE [LARGE SCALE GENOMIC DNA]</scope>
    <source>
        <strain evidence="4 5">4608</strain>
    </source>
</reference>
<evidence type="ECO:0000256" key="1">
    <source>
        <dbReference type="ARBA" id="ARBA00005125"/>
    </source>
</evidence>
<sequence length="316" mass="34871">MRLLVTGSSGFVGSAFVELAESRGDTCIKHRRSSTYSSDDNIFFADLSSLTDWSLALKNIECVVHCAAQVHQMKGVPEIESYRRTNTEGTISLARQAAEAGVKRFVFVSSIKVNGENTQSGSAFKSDVLVAPSDPYGLSKFEAEQHLRLLSQETGMEVVIVRPPLVYGPGVKANFHSMMSWVSKGVPLPLRHSVNKRSLVFVQNLVDLLWQCTRHHNASGNTFLVSDDHDVSTSELLENIAAAMDKKVRLFYVPRELIEVLAGLIGKQTIPNRLFGNLQVDISDTKKLLGWMPPYAMEQGLAITVKAFLTQSRAKS</sequence>
<protein>
    <submittedName>
        <fullName evidence="4">SDR family oxidoreductase</fullName>
    </submittedName>
</protein>
<gene>
    <name evidence="4" type="ORF">HQ399_08365</name>
</gene>
<dbReference type="SUPFAM" id="SSF51735">
    <property type="entry name" value="NAD(P)-binding Rossmann-fold domains"/>
    <property type="match status" value="1"/>
</dbReference>
<dbReference type="Gene3D" id="3.40.50.720">
    <property type="entry name" value="NAD(P)-binding Rossmann-like Domain"/>
    <property type="match status" value="1"/>
</dbReference>
<evidence type="ECO:0000313" key="4">
    <source>
        <dbReference type="EMBL" id="QWL62258.1"/>
    </source>
</evidence>
<comment type="pathway">
    <text evidence="1">Bacterial outer membrane biogenesis; LPS O-antigen biosynthesis.</text>
</comment>
<name>A0ABD7EMN3_AERJA</name>
<dbReference type="InterPro" id="IPR036291">
    <property type="entry name" value="NAD(P)-bd_dom_sf"/>
</dbReference>
<dbReference type="InterPro" id="IPR001509">
    <property type="entry name" value="Epimerase_deHydtase"/>
</dbReference>
<proteinExistence type="inferred from homology"/>
<evidence type="ECO:0000256" key="2">
    <source>
        <dbReference type="ARBA" id="ARBA00007637"/>
    </source>
</evidence>
<evidence type="ECO:0000259" key="3">
    <source>
        <dbReference type="Pfam" id="PF01370"/>
    </source>
</evidence>
<dbReference type="PANTHER" id="PTHR43000">
    <property type="entry name" value="DTDP-D-GLUCOSE 4,6-DEHYDRATASE-RELATED"/>
    <property type="match status" value="1"/>
</dbReference>
<dbReference type="EMBL" id="CP053881">
    <property type="protein sequence ID" value="QWL62258.1"/>
    <property type="molecule type" value="Genomic_DNA"/>
</dbReference>
<organism evidence="4 5">
    <name type="scientific">Aeromonas jandaei</name>
    <dbReference type="NCBI Taxonomy" id="650"/>
    <lineage>
        <taxon>Bacteria</taxon>
        <taxon>Pseudomonadati</taxon>
        <taxon>Pseudomonadota</taxon>
        <taxon>Gammaproteobacteria</taxon>
        <taxon>Aeromonadales</taxon>
        <taxon>Aeromonadaceae</taxon>
        <taxon>Aeromonas</taxon>
    </lineage>
</organism>
<dbReference type="AlphaFoldDB" id="A0ABD7EMN3"/>
<dbReference type="Pfam" id="PF01370">
    <property type="entry name" value="Epimerase"/>
    <property type="match status" value="1"/>
</dbReference>
<accession>A0ABD7EMN3</accession>
<comment type="similarity">
    <text evidence="2">Belongs to the NAD(P)-dependent epimerase/dehydratase family.</text>
</comment>